<gene>
    <name evidence="5" type="ORF">A3Q56_05480</name>
</gene>
<dbReference type="PANTHER" id="PTHR13222:SF1">
    <property type="entry name" value="RB1-INDUCIBLE COILED-COIL PROTEIN 1"/>
    <property type="match status" value="1"/>
</dbReference>
<keyword evidence="1" id="KW-0072">Autophagy</keyword>
<comment type="caution">
    <text evidence="5">The sequence shown here is derived from an EMBL/GenBank/DDBJ whole genome shotgun (WGS) entry which is preliminary data.</text>
</comment>
<feature type="coiled-coil region" evidence="3">
    <location>
        <begin position="362"/>
        <end position="433"/>
    </location>
</feature>
<dbReference type="GO" id="GO:0034045">
    <property type="term" value="C:phagophore assembly site membrane"/>
    <property type="evidence" value="ECO:0007669"/>
    <property type="project" value="TreeGrafter"/>
</dbReference>
<dbReference type="GO" id="GO:1990316">
    <property type="term" value="C:Atg1/ULK1 kinase complex"/>
    <property type="evidence" value="ECO:0007669"/>
    <property type="project" value="TreeGrafter"/>
</dbReference>
<dbReference type="EMBL" id="LWCA01000828">
    <property type="protein sequence ID" value="OAF66790.1"/>
    <property type="molecule type" value="Genomic_DNA"/>
</dbReference>
<evidence type="ECO:0000256" key="1">
    <source>
        <dbReference type="ARBA" id="ARBA00023006"/>
    </source>
</evidence>
<protein>
    <recommendedName>
        <fullName evidence="4">Autophagy-related protein 11 C-terminal domain-containing protein</fullName>
    </recommendedName>
</protein>
<evidence type="ECO:0000256" key="3">
    <source>
        <dbReference type="SAM" id="Coils"/>
    </source>
</evidence>
<evidence type="ECO:0000313" key="5">
    <source>
        <dbReference type="EMBL" id="OAF66790.1"/>
    </source>
</evidence>
<evidence type="ECO:0000259" key="4">
    <source>
        <dbReference type="Pfam" id="PF10377"/>
    </source>
</evidence>
<reference evidence="5 6" key="1">
    <citation type="submission" date="2016-04" db="EMBL/GenBank/DDBJ databases">
        <title>The genome of Intoshia linei affirms orthonectids as highly simplified spiralians.</title>
        <authorList>
            <person name="Mikhailov K.V."/>
            <person name="Slusarev G.S."/>
            <person name="Nikitin M.A."/>
            <person name="Logacheva M.D."/>
            <person name="Penin A."/>
            <person name="Aleoshin V."/>
            <person name="Panchin Y.V."/>
        </authorList>
    </citation>
    <scope>NUCLEOTIDE SEQUENCE [LARGE SCALE GENOMIC DNA]</scope>
    <source>
        <strain evidence="5">Intl2013</strain>
        <tissue evidence="5">Whole animal</tissue>
    </source>
</reference>
<feature type="domain" description="Autophagy-related protein 11 C-terminal" evidence="4">
    <location>
        <begin position="578"/>
        <end position="678"/>
    </location>
</feature>
<dbReference type="PANTHER" id="PTHR13222">
    <property type="entry name" value="RB1-INDUCIBLE COILED-COIL"/>
    <property type="match status" value="1"/>
</dbReference>
<dbReference type="AlphaFoldDB" id="A0A177AY54"/>
<dbReference type="InterPro" id="IPR040040">
    <property type="entry name" value="ATG11"/>
</dbReference>
<dbReference type="InterPro" id="IPR019460">
    <property type="entry name" value="Atg11_C"/>
</dbReference>
<proteinExistence type="predicted"/>
<organism evidence="5 6">
    <name type="scientific">Intoshia linei</name>
    <dbReference type="NCBI Taxonomy" id="1819745"/>
    <lineage>
        <taxon>Eukaryota</taxon>
        <taxon>Metazoa</taxon>
        <taxon>Spiralia</taxon>
        <taxon>Lophotrochozoa</taxon>
        <taxon>Mesozoa</taxon>
        <taxon>Orthonectida</taxon>
        <taxon>Rhopaluridae</taxon>
        <taxon>Intoshia</taxon>
    </lineage>
</organism>
<dbReference type="OrthoDB" id="447953at2759"/>
<dbReference type="Pfam" id="PF10377">
    <property type="entry name" value="ATG11"/>
    <property type="match status" value="1"/>
</dbReference>
<dbReference type="Proteomes" id="UP000078046">
    <property type="component" value="Unassembled WGS sequence"/>
</dbReference>
<dbReference type="GO" id="GO:0034517">
    <property type="term" value="P:ribophagy"/>
    <property type="evidence" value="ECO:0007669"/>
    <property type="project" value="TreeGrafter"/>
</dbReference>
<dbReference type="GO" id="GO:0000045">
    <property type="term" value="P:autophagosome assembly"/>
    <property type="evidence" value="ECO:0007669"/>
    <property type="project" value="InterPro"/>
</dbReference>
<dbReference type="GO" id="GO:0060090">
    <property type="term" value="F:molecular adaptor activity"/>
    <property type="evidence" value="ECO:0007669"/>
    <property type="project" value="TreeGrafter"/>
</dbReference>
<evidence type="ECO:0000313" key="6">
    <source>
        <dbReference type="Proteomes" id="UP000078046"/>
    </source>
</evidence>
<name>A0A177AY54_9BILA</name>
<keyword evidence="2 3" id="KW-0175">Coiled coil</keyword>
<dbReference type="GO" id="GO:0000422">
    <property type="term" value="P:autophagy of mitochondrion"/>
    <property type="evidence" value="ECO:0007669"/>
    <property type="project" value="TreeGrafter"/>
</dbReference>
<sequence length="684" mass="79219">MREVAGLEKRLSHLNIMFENAKTLILKQELAAKEVSAITQNIICVGDSSKYSSACHLLLKKLYGMTDTLKKLYDVMSRCTISKNEVCHNLGVRLRWIIYTQKLIVEVDNDIVLYNSIFRNNGRRMNIVRQIYEAPALYVKLLYESTRRYEYSELLRSWILKTSKIAQKLYQDECSRREKIDKIIDTNFLRCMFQGLMGIPPKFATEPLLNFDEKLIHFDKSEIDQLKKTMEEKFNISIEFNDTSIEDFKNLVYEQEFDTNDGTVNKCNFYIPKDIPTRSTSVCSEPYFKIKTNSCQNCKSHSDIAEKADDFEILQSSFKIENSKSSNLSIISHHTTSSFTDADYLSASESHLCVSNHCRDVRDNLSIKNKQLVSENHQLKQQIANLLKEKSSVKTLPTNINNNPQLQNVSNRMEEFKLDFVDLKKNVQILKNLDGILRNLLLEFFSAGEIKKNISSLKMLVLKNTILKSIQNVTNSLNYLANLNIFDYSCDTQELEISIEPEQLFDIKTKLEFLNNMSVSLSKSIHSLFSCNVFKDFPNKRDISKDGEYHSIDIDDTAQNVNIDEKESKMIDVTQNLDQMQTISKNTDKAYASLNDIKINDIVIFLKCAEFGHFMLLHMYESVEPYYFLNTSNIKHFEELDNFKYCVAKIEKLSFIDKENESKYNLPIGYTFILVDASIIFTSN</sequence>
<accession>A0A177AY54</accession>
<evidence type="ECO:0000256" key="2">
    <source>
        <dbReference type="ARBA" id="ARBA00023054"/>
    </source>
</evidence>
<dbReference type="GO" id="GO:0061709">
    <property type="term" value="P:reticulophagy"/>
    <property type="evidence" value="ECO:0007669"/>
    <property type="project" value="TreeGrafter"/>
</dbReference>
<dbReference type="GO" id="GO:0034727">
    <property type="term" value="P:piecemeal microautophagy of the nucleus"/>
    <property type="evidence" value="ECO:0007669"/>
    <property type="project" value="TreeGrafter"/>
</dbReference>
<dbReference type="GO" id="GO:0061723">
    <property type="term" value="P:glycophagy"/>
    <property type="evidence" value="ECO:0007669"/>
    <property type="project" value="TreeGrafter"/>
</dbReference>
<dbReference type="GO" id="GO:0019901">
    <property type="term" value="F:protein kinase binding"/>
    <property type="evidence" value="ECO:0007669"/>
    <property type="project" value="TreeGrafter"/>
</dbReference>
<keyword evidence="6" id="KW-1185">Reference proteome</keyword>